<evidence type="ECO:0000256" key="1">
    <source>
        <dbReference type="ARBA" id="ARBA00004442"/>
    </source>
</evidence>
<dbReference type="PANTHER" id="PTHR40980">
    <property type="entry name" value="PLUG DOMAIN-CONTAINING PROTEIN"/>
    <property type="match status" value="1"/>
</dbReference>
<evidence type="ECO:0000313" key="5">
    <source>
        <dbReference type="EMBL" id="MDU0352593.1"/>
    </source>
</evidence>
<evidence type="ECO:0000256" key="3">
    <source>
        <dbReference type="ARBA" id="ARBA00023237"/>
    </source>
</evidence>
<feature type="domain" description="TonB-dependent receptor-like beta-barrel" evidence="4">
    <location>
        <begin position="8"/>
        <end position="329"/>
    </location>
</feature>
<dbReference type="InterPro" id="IPR000531">
    <property type="entry name" value="Beta-barrel_TonB"/>
</dbReference>
<dbReference type="EMBL" id="JAWDIO010000001">
    <property type="protein sequence ID" value="MDU0352593.1"/>
    <property type="molecule type" value="Genomic_DNA"/>
</dbReference>
<accession>A0ABU3SRH2</accession>
<name>A0ABU3SRH2_9ALTE</name>
<proteinExistence type="predicted"/>
<keyword evidence="5" id="KW-0675">Receptor</keyword>
<dbReference type="SUPFAM" id="SSF56935">
    <property type="entry name" value="Porins"/>
    <property type="match status" value="1"/>
</dbReference>
<dbReference type="InterPro" id="IPR036942">
    <property type="entry name" value="Beta-barrel_TonB_sf"/>
</dbReference>
<dbReference type="PANTHER" id="PTHR40980:SF3">
    <property type="entry name" value="TONB-DEPENDENT RECEPTOR-LIKE BETA-BARREL DOMAIN-CONTAINING PROTEIN"/>
    <property type="match status" value="1"/>
</dbReference>
<keyword evidence="3" id="KW-0998">Cell outer membrane</keyword>
<comment type="caution">
    <text evidence="5">The sequence shown here is derived from an EMBL/GenBank/DDBJ whole genome shotgun (WGS) entry which is preliminary data.</text>
</comment>
<keyword evidence="6" id="KW-1185">Reference proteome</keyword>
<sequence length="363" mass="40463">MTTDFSGELPLGITYTGNLGVRYVETDNTFDGVQLGNDEAGNFTGTPITFKDGYSNTLPMMNVSFELSEDVILRSAFYKGIVRPNINGQRPAPSYRPGNNTINLDLPNATLEPYTANNYDVSLEWYNREGSAISLGFFKKDITNLFGQEDVYCPTDGSDQLVNELIGEIELVGDICQQVALFTPPLTGIEGEIQQEARNREVNISNPRNVKDTLKVEGFELAIQQKLDFLPYPWNGLGGVFNFTKIKQSGSESLLSRVSPKSFNLITYWENDGVSLRFAYNWRDDQQTAGANSFLGTGTRTIKAKGRLDFSGSYAITKNLKVYLQGINLTDEITTSHYGYTDDAIHQLSYTGRIYKVSASYKF</sequence>
<dbReference type="Proteomes" id="UP001247805">
    <property type="component" value="Unassembled WGS sequence"/>
</dbReference>
<protein>
    <submittedName>
        <fullName evidence="5">TonB-dependent receptor</fullName>
    </submittedName>
</protein>
<organism evidence="5 6">
    <name type="scientific">Paraglaciecola aquimarina</name>
    <dbReference type="NCBI Taxonomy" id="1235557"/>
    <lineage>
        <taxon>Bacteria</taxon>
        <taxon>Pseudomonadati</taxon>
        <taxon>Pseudomonadota</taxon>
        <taxon>Gammaproteobacteria</taxon>
        <taxon>Alteromonadales</taxon>
        <taxon>Alteromonadaceae</taxon>
        <taxon>Paraglaciecola</taxon>
    </lineage>
</organism>
<gene>
    <name evidence="5" type="ORF">RS130_00510</name>
</gene>
<reference evidence="5 6" key="1">
    <citation type="submission" date="2023-10" db="EMBL/GenBank/DDBJ databases">
        <title>Glaciecola aquimarina strain GGW-M5 nov., isolated from a coastal seawater.</title>
        <authorList>
            <person name="Bayburt H."/>
            <person name="Kim J.M."/>
            <person name="Choi B.J."/>
            <person name="Jeon C.O."/>
        </authorList>
    </citation>
    <scope>NUCLEOTIDE SEQUENCE [LARGE SCALE GENOMIC DNA]</scope>
    <source>
        <strain evidence="5 6">KCTC 32108</strain>
    </source>
</reference>
<evidence type="ECO:0000259" key="4">
    <source>
        <dbReference type="Pfam" id="PF00593"/>
    </source>
</evidence>
<evidence type="ECO:0000256" key="2">
    <source>
        <dbReference type="ARBA" id="ARBA00023136"/>
    </source>
</evidence>
<keyword evidence="2" id="KW-0472">Membrane</keyword>
<dbReference type="Pfam" id="PF00593">
    <property type="entry name" value="TonB_dep_Rec_b-barrel"/>
    <property type="match status" value="1"/>
</dbReference>
<evidence type="ECO:0000313" key="6">
    <source>
        <dbReference type="Proteomes" id="UP001247805"/>
    </source>
</evidence>
<comment type="subcellular location">
    <subcellularLocation>
        <location evidence="1">Cell outer membrane</location>
    </subcellularLocation>
</comment>
<dbReference type="Gene3D" id="2.40.170.20">
    <property type="entry name" value="TonB-dependent receptor, beta-barrel domain"/>
    <property type="match status" value="1"/>
</dbReference>
<dbReference type="RefSeq" id="WP_316024304.1">
    <property type="nucleotide sequence ID" value="NZ_JAWDIO010000001.1"/>
</dbReference>